<dbReference type="Proteomes" id="UP000092444">
    <property type="component" value="Unassembled WGS sequence"/>
</dbReference>
<evidence type="ECO:0000256" key="1">
    <source>
        <dbReference type="ARBA" id="ARBA00000868"/>
    </source>
</evidence>
<evidence type="ECO:0000256" key="6">
    <source>
        <dbReference type="ARBA" id="ARBA00011738"/>
    </source>
</evidence>
<dbReference type="InterPro" id="IPR005764">
    <property type="entry name" value="Ade_phspho_trans"/>
</dbReference>
<keyword evidence="11" id="KW-0808">Transferase</keyword>
<evidence type="ECO:0000313" key="15">
    <source>
        <dbReference type="Proteomes" id="UP000092444"/>
    </source>
</evidence>
<dbReference type="GO" id="GO:0016208">
    <property type="term" value="F:AMP binding"/>
    <property type="evidence" value="ECO:0007669"/>
    <property type="project" value="TreeGrafter"/>
</dbReference>
<dbReference type="InterPro" id="IPR000836">
    <property type="entry name" value="PRTase_dom"/>
</dbReference>
<dbReference type="GO" id="GO:0005737">
    <property type="term" value="C:cytoplasm"/>
    <property type="evidence" value="ECO:0007669"/>
    <property type="project" value="UniProtKB-SubCell"/>
</dbReference>
<evidence type="ECO:0000256" key="11">
    <source>
        <dbReference type="ARBA" id="ARBA00022679"/>
    </source>
</evidence>
<dbReference type="GO" id="GO:0006168">
    <property type="term" value="P:adenine salvage"/>
    <property type="evidence" value="ECO:0007669"/>
    <property type="project" value="InterPro"/>
</dbReference>
<dbReference type="Pfam" id="PF00156">
    <property type="entry name" value="Pribosyltran"/>
    <property type="match status" value="1"/>
</dbReference>
<comment type="function">
    <text evidence="2">Catalyzes a salvage reaction resulting in the formation of AMP, that is energically less costly than de novo synthesis.</text>
</comment>
<comment type="pathway">
    <text evidence="4">Purine metabolism; AMP biosynthesis via salvage pathway; AMP from adenine: step 1/1.</text>
</comment>
<keyword evidence="12" id="KW-0660">Purine salvage</keyword>
<evidence type="ECO:0000313" key="14">
    <source>
        <dbReference type="EnsemblMetazoa" id="GMOY001635-PA"/>
    </source>
</evidence>
<dbReference type="AlphaFoldDB" id="A0A1B0FDG9"/>
<accession>A0A1B0FDG9</accession>
<dbReference type="STRING" id="37546.A0A1B0FDG9"/>
<dbReference type="SUPFAM" id="SSF53271">
    <property type="entry name" value="PRTase-like"/>
    <property type="match status" value="1"/>
</dbReference>
<dbReference type="NCBIfam" id="NF002636">
    <property type="entry name" value="PRK02304.1-5"/>
    <property type="match status" value="1"/>
</dbReference>
<dbReference type="PANTHER" id="PTHR32315:SF3">
    <property type="entry name" value="ADENINE PHOSPHORIBOSYLTRANSFERASE"/>
    <property type="match status" value="1"/>
</dbReference>
<dbReference type="HAMAP" id="MF_00004">
    <property type="entry name" value="Aden_phosphoribosyltr"/>
    <property type="match status" value="1"/>
</dbReference>
<keyword evidence="9" id="KW-0963">Cytoplasm</keyword>
<name>A0A1B0FDG9_GLOMM</name>
<sequence>MKVHDNRIVNTASTIVDTYGLLNTSLEASRLLRHQFESVFLSLLIGLGIISKVQINVHSIRVTLNQRQEHLVMNNEEKLKFIKQHIGAYPDFPKKGILFRDIFGALTNEQCCQYLKALLLHNIHEKYPNVELIVGLESRGFLFNLMLASELGIGCAAIRKKGKLPGDCLSMEYSLEYGVDIFEMQKSAVKPGQKVLIIDDLLATGGSLEAAYKLVHKAGGDVVGCLVIMEMTFLEGRKKLPQIKVHSLIEY</sequence>
<keyword evidence="15" id="KW-1185">Reference proteome</keyword>
<dbReference type="GO" id="GO:0003999">
    <property type="term" value="F:adenine phosphoribosyltransferase activity"/>
    <property type="evidence" value="ECO:0007669"/>
    <property type="project" value="UniProtKB-EC"/>
</dbReference>
<evidence type="ECO:0000256" key="9">
    <source>
        <dbReference type="ARBA" id="ARBA00022490"/>
    </source>
</evidence>
<dbReference type="InterPro" id="IPR029057">
    <property type="entry name" value="PRTase-like"/>
</dbReference>
<dbReference type="PhylomeDB" id="A0A1B0FDG9"/>
<reference evidence="14" key="1">
    <citation type="submission" date="2020-05" db="UniProtKB">
        <authorList>
            <consortium name="EnsemblMetazoa"/>
        </authorList>
    </citation>
    <scope>IDENTIFICATION</scope>
    <source>
        <strain evidence="14">Yale</strain>
    </source>
</reference>
<dbReference type="GO" id="GO:0002055">
    <property type="term" value="F:adenine binding"/>
    <property type="evidence" value="ECO:0007669"/>
    <property type="project" value="TreeGrafter"/>
</dbReference>
<feature type="domain" description="Phosphoribosyltransferase" evidence="13">
    <location>
        <begin position="121"/>
        <end position="230"/>
    </location>
</feature>
<evidence type="ECO:0000256" key="2">
    <source>
        <dbReference type="ARBA" id="ARBA00003968"/>
    </source>
</evidence>
<dbReference type="FunFam" id="3.40.50.2020:FF:000021">
    <property type="entry name" value="Adenine phosphoribosyltransferase"/>
    <property type="match status" value="1"/>
</dbReference>
<dbReference type="GO" id="GO:0006166">
    <property type="term" value="P:purine ribonucleoside salvage"/>
    <property type="evidence" value="ECO:0007669"/>
    <property type="project" value="UniProtKB-KW"/>
</dbReference>
<dbReference type="CDD" id="cd06223">
    <property type="entry name" value="PRTases_typeI"/>
    <property type="match status" value="1"/>
</dbReference>
<evidence type="ECO:0000256" key="12">
    <source>
        <dbReference type="ARBA" id="ARBA00022726"/>
    </source>
</evidence>
<comment type="similarity">
    <text evidence="5">Belongs to the purine/pyrimidine phosphoribosyltransferase family.</text>
</comment>
<comment type="subcellular location">
    <subcellularLocation>
        <location evidence="3">Cytoplasm</location>
    </subcellularLocation>
</comment>
<dbReference type="EnsemblMetazoa" id="GMOY001635-RA">
    <property type="protein sequence ID" value="GMOY001635-PA"/>
    <property type="gene ID" value="GMOY001635"/>
</dbReference>
<keyword evidence="10" id="KW-0328">Glycosyltransferase</keyword>
<evidence type="ECO:0000256" key="10">
    <source>
        <dbReference type="ARBA" id="ARBA00022676"/>
    </source>
</evidence>
<dbReference type="PANTHER" id="PTHR32315">
    <property type="entry name" value="ADENINE PHOSPHORIBOSYLTRANSFERASE"/>
    <property type="match status" value="1"/>
</dbReference>
<organism evidence="14 15">
    <name type="scientific">Glossina morsitans morsitans</name>
    <name type="common">Savannah tsetse fly</name>
    <dbReference type="NCBI Taxonomy" id="37546"/>
    <lineage>
        <taxon>Eukaryota</taxon>
        <taxon>Metazoa</taxon>
        <taxon>Ecdysozoa</taxon>
        <taxon>Arthropoda</taxon>
        <taxon>Hexapoda</taxon>
        <taxon>Insecta</taxon>
        <taxon>Pterygota</taxon>
        <taxon>Neoptera</taxon>
        <taxon>Endopterygota</taxon>
        <taxon>Diptera</taxon>
        <taxon>Brachycera</taxon>
        <taxon>Muscomorpha</taxon>
        <taxon>Hippoboscoidea</taxon>
        <taxon>Glossinidae</taxon>
        <taxon>Glossina</taxon>
    </lineage>
</organism>
<dbReference type="GO" id="GO:0044209">
    <property type="term" value="P:AMP salvage"/>
    <property type="evidence" value="ECO:0007669"/>
    <property type="project" value="UniProtKB-UniPathway"/>
</dbReference>
<dbReference type="InterPro" id="IPR050054">
    <property type="entry name" value="UPRTase/APRTase"/>
</dbReference>
<protein>
    <recommendedName>
        <fullName evidence="8">Adenine phosphoribosyltransferase</fullName>
        <ecNumber evidence="7">2.4.2.7</ecNumber>
    </recommendedName>
</protein>
<evidence type="ECO:0000256" key="7">
    <source>
        <dbReference type="ARBA" id="ARBA00011893"/>
    </source>
</evidence>
<evidence type="ECO:0000259" key="13">
    <source>
        <dbReference type="Pfam" id="PF00156"/>
    </source>
</evidence>
<dbReference type="UniPathway" id="UPA00588">
    <property type="reaction ID" value="UER00646"/>
</dbReference>
<evidence type="ECO:0000256" key="8">
    <source>
        <dbReference type="ARBA" id="ARBA00017366"/>
    </source>
</evidence>
<proteinExistence type="inferred from homology"/>
<evidence type="ECO:0000256" key="4">
    <source>
        <dbReference type="ARBA" id="ARBA00004659"/>
    </source>
</evidence>
<dbReference type="NCBIfam" id="TIGR01090">
    <property type="entry name" value="apt"/>
    <property type="match status" value="1"/>
</dbReference>
<evidence type="ECO:0000256" key="5">
    <source>
        <dbReference type="ARBA" id="ARBA00008391"/>
    </source>
</evidence>
<dbReference type="EC" id="2.4.2.7" evidence="7"/>
<evidence type="ECO:0000256" key="3">
    <source>
        <dbReference type="ARBA" id="ARBA00004496"/>
    </source>
</evidence>
<dbReference type="Gene3D" id="3.40.50.2020">
    <property type="match status" value="1"/>
</dbReference>
<comment type="subunit">
    <text evidence="6">Homodimer.</text>
</comment>
<comment type="catalytic activity">
    <reaction evidence="1">
        <text>AMP + diphosphate = 5-phospho-alpha-D-ribose 1-diphosphate + adenine</text>
        <dbReference type="Rhea" id="RHEA:16609"/>
        <dbReference type="ChEBI" id="CHEBI:16708"/>
        <dbReference type="ChEBI" id="CHEBI:33019"/>
        <dbReference type="ChEBI" id="CHEBI:58017"/>
        <dbReference type="ChEBI" id="CHEBI:456215"/>
        <dbReference type="EC" id="2.4.2.7"/>
    </reaction>
</comment>
<dbReference type="EMBL" id="CCAG010014128">
    <property type="status" value="NOT_ANNOTATED_CDS"/>
    <property type="molecule type" value="Genomic_DNA"/>
</dbReference>